<name>A0A4Z1ICA2_9HELO</name>
<dbReference type="AlphaFoldDB" id="A0A4Z1ICA2"/>
<gene>
    <name evidence="1" type="ORF">BOTNAR_0168g00020</name>
</gene>
<organism evidence="1 2">
    <name type="scientific">Botryotinia narcissicola</name>
    <dbReference type="NCBI Taxonomy" id="278944"/>
    <lineage>
        <taxon>Eukaryota</taxon>
        <taxon>Fungi</taxon>
        <taxon>Dikarya</taxon>
        <taxon>Ascomycota</taxon>
        <taxon>Pezizomycotina</taxon>
        <taxon>Leotiomycetes</taxon>
        <taxon>Helotiales</taxon>
        <taxon>Sclerotiniaceae</taxon>
        <taxon>Botryotinia</taxon>
    </lineage>
</organism>
<reference evidence="1 2" key="1">
    <citation type="submission" date="2017-12" db="EMBL/GenBank/DDBJ databases">
        <title>Comparative genomics of Botrytis spp.</title>
        <authorList>
            <person name="Valero-Jimenez C.A."/>
            <person name="Tapia P."/>
            <person name="Veloso J."/>
            <person name="Silva-Moreno E."/>
            <person name="Staats M."/>
            <person name="Valdes J.H."/>
            <person name="Van Kan J.A.L."/>
        </authorList>
    </citation>
    <scope>NUCLEOTIDE SEQUENCE [LARGE SCALE GENOMIC DNA]</scope>
    <source>
        <strain evidence="1 2">MUCL2120</strain>
    </source>
</reference>
<sequence length="143" mass="16042">MDSLSQSNWRGSVIKYTCIAFSCDFSHPEQNACRIGAIQIVCWFERPKFGARAAQVIVSFTDPFEHILIKVYTNEINLAKFFEVLTSNSREITSVKVDKVHTEDIGVDKINNDELDVVEINAGDFGVNFVNACDVDGKVFVTE</sequence>
<proteinExistence type="predicted"/>
<keyword evidence="2" id="KW-1185">Reference proteome</keyword>
<evidence type="ECO:0000313" key="1">
    <source>
        <dbReference type="EMBL" id="TGO59128.1"/>
    </source>
</evidence>
<dbReference type="OrthoDB" id="10395926at2759"/>
<accession>A0A4Z1ICA2</accession>
<evidence type="ECO:0000313" key="2">
    <source>
        <dbReference type="Proteomes" id="UP000297452"/>
    </source>
</evidence>
<comment type="caution">
    <text evidence="1">The sequence shown here is derived from an EMBL/GenBank/DDBJ whole genome shotgun (WGS) entry which is preliminary data.</text>
</comment>
<dbReference type="Proteomes" id="UP000297452">
    <property type="component" value="Unassembled WGS sequence"/>
</dbReference>
<protein>
    <submittedName>
        <fullName evidence="1">Uncharacterized protein</fullName>
    </submittedName>
</protein>
<dbReference type="EMBL" id="PQXJ01000168">
    <property type="protein sequence ID" value="TGO59128.1"/>
    <property type="molecule type" value="Genomic_DNA"/>
</dbReference>